<dbReference type="PROSITE" id="PS50088">
    <property type="entry name" value="ANK_REPEAT"/>
    <property type="match status" value="2"/>
</dbReference>
<dbReference type="Proteomes" id="UP000235672">
    <property type="component" value="Unassembled WGS sequence"/>
</dbReference>
<protein>
    <submittedName>
        <fullName evidence="4">Ankyrin</fullName>
    </submittedName>
</protein>
<dbReference type="AlphaFoldDB" id="A0A2J6PE88"/>
<organism evidence="4 5">
    <name type="scientific">Hyaloscypha hepaticicola</name>
    <dbReference type="NCBI Taxonomy" id="2082293"/>
    <lineage>
        <taxon>Eukaryota</taxon>
        <taxon>Fungi</taxon>
        <taxon>Dikarya</taxon>
        <taxon>Ascomycota</taxon>
        <taxon>Pezizomycotina</taxon>
        <taxon>Leotiomycetes</taxon>
        <taxon>Helotiales</taxon>
        <taxon>Hyaloscyphaceae</taxon>
        <taxon>Hyaloscypha</taxon>
    </lineage>
</organism>
<feature type="repeat" description="ANK" evidence="3">
    <location>
        <begin position="296"/>
        <end position="323"/>
    </location>
</feature>
<dbReference type="STRING" id="1745343.A0A2J6PE88"/>
<dbReference type="SMART" id="SM00248">
    <property type="entry name" value="ANK"/>
    <property type="match status" value="3"/>
</dbReference>
<dbReference type="PANTHER" id="PTHR24198:SF165">
    <property type="entry name" value="ANKYRIN REPEAT-CONTAINING PROTEIN-RELATED"/>
    <property type="match status" value="1"/>
</dbReference>
<accession>A0A2J6PE88</accession>
<name>A0A2J6PE88_9HELO</name>
<dbReference type="PANTHER" id="PTHR24198">
    <property type="entry name" value="ANKYRIN REPEAT AND PROTEIN KINASE DOMAIN-CONTAINING PROTEIN"/>
    <property type="match status" value="1"/>
</dbReference>
<dbReference type="SUPFAM" id="SSF48403">
    <property type="entry name" value="Ankyrin repeat"/>
    <property type="match status" value="1"/>
</dbReference>
<keyword evidence="1" id="KW-0677">Repeat</keyword>
<reference evidence="4 5" key="1">
    <citation type="submission" date="2016-05" db="EMBL/GenBank/DDBJ databases">
        <title>A degradative enzymes factory behind the ericoid mycorrhizal symbiosis.</title>
        <authorList>
            <consortium name="DOE Joint Genome Institute"/>
            <person name="Martino E."/>
            <person name="Morin E."/>
            <person name="Grelet G."/>
            <person name="Kuo A."/>
            <person name="Kohler A."/>
            <person name="Daghino S."/>
            <person name="Barry K."/>
            <person name="Choi C."/>
            <person name="Cichocki N."/>
            <person name="Clum A."/>
            <person name="Copeland A."/>
            <person name="Hainaut M."/>
            <person name="Haridas S."/>
            <person name="Labutti K."/>
            <person name="Lindquist E."/>
            <person name="Lipzen A."/>
            <person name="Khouja H.-R."/>
            <person name="Murat C."/>
            <person name="Ohm R."/>
            <person name="Olson A."/>
            <person name="Spatafora J."/>
            <person name="Veneault-Fourrey C."/>
            <person name="Henrissat B."/>
            <person name="Grigoriev I."/>
            <person name="Martin F."/>
            <person name="Perotto S."/>
        </authorList>
    </citation>
    <scope>NUCLEOTIDE SEQUENCE [LARGE SCALE GENOMIC DNA]</scope>
    <source>
        <strain evidence="4 5">UAMH 7357</strain>
    </source>
</reference>
<dbReference type="PROSITE" id="PS50297">
    <property type="entry name" value="ANK_REP_REGION"/>
    <property type="match status" value="1"/>
</dbReference>
<evidence type="ECO:0000256" key="1">
    <source>
        <dbReference type="ARBA" id="ARBA00022737"/>
    </source>
</evidence>
<dbReference type="Gene3D" id="1.25.40.20">
    <property type="entry name" value="Ankyrin repeat-containing domain"/>
    <property type="match status" value="2"/>
</dbReference>
<sequence length="382" mass="42642">MDPLSIAASIVALVGAAKVSVEGLKKLRRFYKSLAEIDALINEIEDIRLLIADIDITQHEHTLCTGISALSKILDDAKEQLFKIAWMRESSKITGIPSRERVQVELGPTAVVRTQISPRSSQRARQTLEILVHVFRVRPYGSTDIFHFATHDNIEKLQDLFSKGEASPWGVQPNGRNVLHYRVLSRVVKHGEPVATIEQLRELFGNSDYIDSQRFNKLHRLAIGLNYASRGDFATVCQLLDYGASPNAGLSVITGVMHHYEFERDSLGFTDYSKLAIAKILVEAGVDVTVKEKDGYRYTPLHAGARHSEGDEFIKMLLEKGLDPSMHCLYRKTLLHDACGLNHVKCAAVLIENGADINKAHDPSRSPIFDSIDSHSYECIEL</sequence>
<dbReference type="InterPro" id="IPR036770">
    <property type="entry name" value="Ankyrin_rpt-contain_sf"/>
</dbReference>
<evidence type="ECO:0000313" key="5">
    <source>
        <dbReference type="Proteomes" id="UP000235672"/>
    </source>
</evidence>
<dbReference type="InterPro" id="IPR002110">
    <property type="entry name" value="Ankyrin_rpt"/>
</dbReference>
<keyword evidence="5" id="KW-1185">Reference proteome</keyword>
<proteinExistence type="predicted"/>
<keyword evidence="2 3" id="KW-0040">ANK repeat</keyword>
<dbReference type="OrthoDB" id="3565146at2759"/>
<dbReference type="EMBL" id="KZ613554">
    <property type="protein sequence ID" value="PMD12309.1"/>
    <property type="molecule type" value="Genomic_DNA"/>
</dbReference>
<evidence type="ECO:0000256" key="3">
    <source>
        <dbReference type="PROSITE-ProRule" id="PRU00023"/>
    </source>
</evidence>
<evidence type="ECO:0000256" key="2">
    <source>
        <dbReference type="ARBA" id="ARBA00023043"/>
    </source>
</evidence>
<feature type="repeat" description="ANK" evidence="3">
    <location>
        <begin position="330"/>
        <end position="362"/>
    </location>
</feature>
<dbReference type="Pfam" id="PF12796">
    <property type="entry name" value="Ank_2"/>
    <property type="match status" value="1"/>
</dbReference>
<evidence type="ECO:0000313" key="4">
    <source>
        <dbReference type="EMBL" id="PMD12309.1"/>
    </source>
</evidence>
<gene>
    <name evidence="4" type="ORF">NA56DRAFT_741549</name>
</gene>